<dbReference type="InterPro" id="IPR035979">
    <property type="entry name" value="RBD_domain_sf"/>
</dbReference>
<evidence type="ECO:0000259" key="4">
    <source>
        <dbReference type="PROSITE" id="PS50102"/>
    </source>
</evidence>
<dbReference type="InterPro" id="IPR000504">
    <property type="entry name" value="RRM_dom"/>
</dbReference>
<dbReference type="PANTHER" id="PTHR23003:SF61">
    <property type="entry name" value="GRP1P"/>
    <property type="match status" value="1"/>
</dbReference>
<evidence type="ECO:0000313" key="6">
    <source>
        <dbReference type="Proteomes" id="UP000095023"/>
    </source>
</evidence>
<dbReference type="PROSITE" id="PS50102">
    <property type="entry name" value="RRM"/>
    <property type="match status" value="2"/>
</dbReference>
<protein>
    <recommendedName>
        <fullName evidence="4">RRM domain-containing protein</fullName>
    </recommendedName>
</protein>
<name>A0A1E4TA22_9ASCO</name>
<evidence type="ECO:0000256" key="1">
    <source>
        <dbReference type="ARBA" id="ARBA00022884"/>
    </source>
</evidence>
<feature type="region of interest" description="Disordered" evidence="3">
    <location>
        <begin position="112"/>
        <end position="184"/>
    </location>
</feature>
<dbReference type="Gene3D" id="3.30.70.330">
    <property type="match status" value="2"/>
</dbReference>
<evidence type="ECO:0000313" key="5">
    <source>
        <dbReference type="EMBL" id="ODV88606.1"/>
    </source>
</evidence>
<feature type="region of interest" description="Disordered" evidence="3">
    <location>
        <begin position="1"/>
        <end position="23"/>
    </location>
</feature>
<evidence type="ECO:0000256" key="2">
    <source>
        <dbReference type="PROSITE-ProRule" id="PRU00176"/>
    </source>
</evidence>
<feature type="domain" description="RRM" evidence="4">
    <location>
        <begin position="30"/>
        <end position="112"/>
    </location>
</feature>
<organism evidence="5 6">
    <name type="scientific">Tortispora caseinolytica NRRL Y-17796</name>
    <dbReference type="NCBI Taxonomy" id="767744"/>
    <lineage>
        <taxon>Eukaryota</taxon>
        <taxon>Fungi</taxon>
        <taxon>Dikarya</taxon>
        <taxon>Ascomycota</taxon>
        <taxon>Saccharomycotina</taxon>
        <taxon>Trigonopsidomycetes</taxon>
        <taxon>Trigonopsidales</taxon>
        <taxon>Trigonopsidaceae</taxon>
        <taxon>Tortispora</taxon>
    </lineage>
</organism>
<evidence type="ECO:0000256" key="3">
    <source>
        <dbReference type="SAM" id="MobiDB-lite"/>
    </source>
</evidence>
<dbReference type="GO" id="GO:0005737">
    <property type="term" value="C:cytoplasm"/>
    <property type="evidence" value="ECO:0007669"/>
    <property type="project" value="TreeGrafter"/>
</dbReference>
<dbReference type="InterPro" id="IPR050374">
    <property type="entry name" value="RRT5_SRSF_SR"/>
</dbReference>
<dbReference type="GO" id="GO:1990904">
    <property type="term" value="C:ribonucleoprotein complex"/>
    <property type="evidence" value="ECO:0007669"/>
    <property type="project" value="TreeGrafter"/>
</dbReference>
<reference evidence="6" key="1">
    <citation type="submission" date="2016-02" db="EMBL/GenBank/DDBJ databases">
        <title>Comparative genomics of biotechnologically important yeasts.</title>
        <authorList>
            <consortium name="DOE Joint Genome Institute"/>
            <person name="Riley R."/>
            <person name="Haridas S."/>
            <person name="Wolfe K.H."/>
            <person name="Lopes M.R."/>
            <person name="Hittinger C.T."/>
            <person name="Goker M."/>
            <person name="Salamov A."/>
            <person name="Wisecaver J."/>
            <person name="Long T.M."/>
            <person name="Aerts A.L."/>
            <person name="Barry K."/>
            <person name="Choi C."/>
            <person name="Clum A."/>
            <person name="Coughlan A.Y."/>
            <person name="Deshpande S."/>
            <person name="Douglass A.P."/>
            <person name="Hanson S.J."/>
            <person name="Klenk H.-P."/>
            <person name="Labutti K."/>
            <person name="Lapidus A."/>
            <person name="Lindquist E."/>
            <person name="Lipzen A."/>
            <person name="Meier-Kolthoff J.P."/>
            <person name="Ohm R.A."/>
            <person name="Otillar R.P."/>
            <person name="Pangilinan J."/>
            <person name="Peng Y."/>
            <person name="Rokas A."/>
            <person name="Rosa C.A."/>
            <person name="Scheuner C."/>
            <person name="Sibirny A.A."/>
            <person name="Slot J.C."/>
            <person name="Stielow J.B."/>
            <person name="Sun H."/>
            <person name="Kurtzman C.P."/>
            <person name="Blackwell M."/>
            <person name="Jeffries T.W."/>
            <person name="Grigoriev I.V."/>
        </authorList>
    </citation>
    <scope>NUCLEOTIDE SEQUENCE [LARGE SCALE GENOMIC DNA]</scope>
    <source>
        <strain evidence="6">NRRL Y-17796</strain>
    </source>
</reference>
<keyword evidence="6" id="KW-1185">Reference proteome</keyword>
<dbReference type="CDD" id="cd00590">
    <property type="entry name" value="RRM_SF"/>
    <property type="match status" value="1"/>
</dbReference>
<dbReference type="PANTHER" id="PTHR23003">
    <property type="entry name" value="RNA RECOGNITION MOTIF RRM DOMAIN CONTAINING PROTEIN"/>
    <property type="match status" value="1"/>
</dbReference>
<feature type="compositionally biased region" description="Basic residues" evidence="3">
    <location>
        <begin position="119"/>
        <end position="130"/>
    </location>
</feature>
<keyword evidence="1 2" id="KW-0694">RNA-binding</keyword>
<dbReference type="OrthoDB" id="439808at2759"/>
<proteinExistence type="predicted"/>
<feature type="region of interest" description="Disordered" evidence="3">
    <location>
        <begin position="280"/>
        <end position="332"/>
    </location>
</feature>
<feature type="domain" description="RRM" evidence="4">
    <location>
        <begin position="187"/>
        <end position="279"/>
    </location>
</feature>
<gene>
    <name evidence="5" type="ORF">CANCADRAFT_125704</name>
</gene>
<dbReference type="Proteomes" id="UP000095023">
    <property type="component" value="Unassembled WGS sequence"/>
</dbReference>
<dbReference type="InterPro" id="IPR012677">
    <property type="entry name" value="Nucleotide-bd_a/b_plait_sf"/>
</dbReference>
<dbReference type="Pfam" id="PF00076">
    <property type="entry name" value="RRM_1"/>
    <property type="match status" value="2"/>
</dbReference>
<dbReference type="GO" id="GO:0003729">
    <property type="term" value="F:mRNA binding"/>
    <property type="evidence" value="ECO:0007669"/>
    <property type="project" value="TreeGrafter"/>
</dbReference>
<feature type="compositionally biased region" description="Polar residues" evidence="3">
    <location>
        <begin position="153"/>
        <end position="169"/>
    </location>
</feature>
<feature type="compositionally biased region" description="Low complexity" evidence="3">
    <location>
        <begin position="135"/>
        <end position="150"/>
    </location>
</feature>
<sequence>MTTTENSEPVTVTPTSTDAPAAAPADIDKRRLFIRNLPFKVNTADLQEFLSGYKLEKLSIAAKRISKERPGRRRLGFAFATLATSDEAARAKDELNGKELLGREVMIEMVVPTDPAVKSQKKAERKKARKEAKNQAKANAAADVDANSKADTGANSDTKAASTDSNGTSKVRKQKKINPDDAKPSKDTIYISNVDYTSTPDELTEFVKGLGIEPKEVNIPRRRLPFHFWKKNQLLGTPIKGRGFAFVKVSSEEELAKAVELLNGKTFKDRVLTAVVAMEGAADSSDSASHPVTEADEPAGKSDSAPPASEEPEQKDDKTDAATVTATAASTD</sequence>
<feature type="compositionally biased region" description="Low complexity" evidence="3">
    <location>
        <begin position="9"/>
        <end position="23"/>
    </location>
</feature>
<accession>A0A1E4TA22</accession>
<dbReference type="SMART" id="SM00360">
    <property type="entry name" value="RRM"/>
    <property type="match status" value="2"/>
</dbReference>
<dbReference type="GO" id="GO:0005634">
    <property type="term" value="C:nucleus"/>
    <property type="evidence" value="ECO:0007669"/>
    <property type="project" value="TreeGrafter"/>
</dbReference>
<dbReference type="EMBL" id="KV453843">
    <property type="protein sequence ID" value="ODV88606.1"/>
    <property type="molecule type" value="Genomic_DNA"/>
</dbReference>
<dbReference type="SUPFAM" id="SSF54928">
    <property type="entry name" value="RNA-binding domain, RBD"/>
    <property type="match status" value="1"/>
</dbReference>
<dbReference type="AlphaFoldDB" id="A0A1E4TA22"/>
<feature type="compositionally biased region" description="Low complexity" evidence="3">
    <location>
        <begin position="321"/>
        <end position="332"/>
    </location>
</feature>